<name>A0A9P6NPX3_9BASI</name>
<evidence type="ECO:0008006" key="6">
    <source>
        <dbReference type="Google" id="ProtNLM"/>
    </source>
</evidence>
<dbReference type="SUPFAM" id="SSF51412">
    <property type="entry name" value="Inosine monophosphate dehydrogenase (IMPDH)"/>
    <property type="match status" value="1"/>
</dbReference>
<evidence type="ECO:0000256" key="1">
    <source>
        <dbReference type="ARBA" id="ARBA00022630"/>
    </source>
</evidence>
<gene>
    <name evidence="4" type="ORF">CROQUDRAFT_651389</name>
</gene>
<comment type="caution">
    <text evidence="4">The sequence shown here is derived from an EMBL/GenBank/DDBJ whole genome shotgun (WGS) entry which is preliminary data.</text>
</comment>
<dbReference type="Pfam" id="PF03060">
    <property type="entry name" value="NMO"/>
    <property type="match status" value="1"/>
</dbReference>
<keyword evidence="3" id="KW-0560">Oxidoreductase</keyword>
<dbReference type="EMBL" id="MU167214">
    <property type="protein sequence ID" value="KAG0151181.1"/>
    <property type="molecule type" value="Genomic_DNA"/>
</dbReference>
<dbReference type="InterPro" id="IPR013785">
    <property type="entry name" value="Aldolase_TIM"/>
</dbReference>
<sequence>MRSIETDLTRLLGCRVPLICAPMAGVSFKELAISVSLSGGFGFIGQSYQLDSDQLKEDLDQVRKELGITDLNELIPIGIGILGWYIEKMNEEDALRYLTIVLKSVKCLWISFGKDLKKWVKLIHQLQKKQKKDDDDDDSTKRCKLAVVVSSLSEAENLFLIENSQTLEIDIIVGQGHEAGGHGGTDGETINALIPLLRNLIIKLWPEGGRRRPTLVAAGGLTHGAHLVAMLALGASGIVCGTRFLATPEARYTDAQKQAILKAKSVDTIKTTLFDELRGTIGWPKGINGRALKNETIIDHLSGKDFKELETQYQIAMKTGDVKRLVTWSGTSVGLVSEIISAKKVVQEIEKEAISIIISNHSQIKYH</sequence>
<dbReference type="AlphaFoldDB" id="A0A9P6NPX3"/>
<dbReference type="PANTHER" id="PTHR32332">
    <property type="entry name" value="2-NITROPROPANE DIOXYGENASE"/>
    <property type="match status" value="1"/>
</dbReference>
<keyword evidence="1" id="KW-0285">Flavoprotein</keyword>
<dbReference type="GO" id="GO:0018580">
    <property type="term" value="F:nitronate monooxygenase activity"/>
    <property type="evidence" value="ECO:0007669"/>
    <property type="project" value="InterPro"/>
</dbReference>
<proteinExistence type="predicted"/>
<keyword evidence="2" id="KW-0288">FMN</keyword>
<dbReference type="Gene3D" id="3.20.20.70">
    <property type="entry name" value="Aldolase class I"/>
    <property type="match status" value="1"/>
</dbReference>
<dbReference type="CDD" id="cd04730">
    <property type="entry name" value="NPD_like"/>
    <property type="match status" value="1"/>
</dbReference>
<protein>
    <recommendedName>
        <fullName evidence="6">Nitronate monooxygenase domain-containing protein</fullName>
    </recommendedName>
</protein>
<dbReference type="InterPro" id="IPR004136">
    <property type="entry name" value="NMO"/>
</dbReference>
<dbReference type="PANTHER" id="PTHR32332:SF31">
    <property type="entry name" value="2-NITROPROPANE DIOXYGENASE FAMILY, PUTATIVE (AFU_ORTHOLOGUE AFUA_2G09850)-RELATED"/>
    <property type="match status" value="1"/>
</dbReference>
<keyword evidence="5" id="KW-1185">Reference proteome</keyword>
<reference evidence="4" key="1">
    <citation type="submission" date="2013-11" db="EMBL/GenBank/DDBJ databases">
        <title>Genome sequence of the fusiform rust pathogen reveals effectors for host alternation and coevolution with pine.</title>
        <authorList>
            <consortium name="DOE Joint Genome Institute"/>
            <person name="Smith K."/>
            <person name="Pendleton A."/>
            <person name="Kubisiak T."/>
            <person name="Anderson C."/>
            <person name="Salamov A."/>
            <person name="Aerts A."/>
            <person name="Riley R."/>
            <person name="Clum A."/>
            <person name="Lindquist E."/>
            <person name="Ence D."/>
            <person name="Campbell M."/>
            <person name="Kronenberg Z."/>
            <person name="Feau N."/>
            <person name="Dhillon B."/>
            <person name="Hamelin R."/>
            <person name="Burleigh J."/>
            <person name="Smith J."/>
            <person name="Yandell M."/>
            <person name="Nelson C."/>
            <person name="Grigoriev I."/>
            <person name="Davis J."/>
        </authorList>
    </citation>
    <scope>NUCLEOTIDE SEQUENCE</scope>
    <source>
        <strain evidence="4">G11</strain>
    </source>
</reference>
<organism evidence="4 5">
    <name type="scientific">Cronartium quercuum f. sp. fusiforme G11</name>
    <dbReference type="NCBI Taxonomy" id="708437"/>
    <lineage>
        <taxon>Eukaryota</taxon>
        <taxon>Fungi</taxon>
        <taxon>Dikarya</taxon>
        <taxon>Basidiomycota</taxon>
        <taxon>Pucciniomycotina</taxon>
        <taxon>Pucciniomycetes</taxon>
        <taxon>Pucciniales</taxon>
        <taxon>Coleosporiaceae</taxon>
        <taxon>Cronartium</taxon>
    </lineage>
</organism>
<accession>A0A9P6NPX3</accession>
<evidence type="ECO:0000313" key="4">
    <source>
        <dbReference type="EMBL" id="KAG0151181.1"/>
    </source>
</evidence>
<dbReference type="Proteomes" id="UP000886653">
    <property type="component" value="Unassembled WGS sequence"/>
</dbReference>
<evidence type="ECO:0000256" key="2">
    <source>
        <dbReference type="ARBA" id="ARBA00022643"/>
    </source>
</evidence>
<dbReference type="OrthoDB" id="2349068at2759"/>
<evidence type="ECO:0000256" key="3">
    <source>
        <dbReference type="ARBA" id="ARBA00023002"/>
    </source>
</evidence>
<evidence type="ECO:0000313" key="5">
    <source>
        <dbReference type="Proteomes" id="UP000886653"/>
    </source>
</evidence>